<sequence>MAHAAKSEVGQEHRGADSARRARPGPATAHGARAAAVAQAMLAGSPATAAQRQLAEAIHGSPAMVAQRRLLGGLFPAATQRRSMRPAVQKQASMAVNAEARLEHEADVMGARALQLARDGHAAPTVPPTQAAEPAAGPVLQGYFRVDHAQQAAANVQIASTLPAMEQHAGTNSYRDFAGNLNLVDDNPALGPGPTADLRISDDGRLAIEDVDLTGRQPRVFFADAALVVHANEQLRARGGADKLAINPANTVRVPDAANMAAAHQLVEVVPANFQTDMNCDAVALGLTGASDSTTDVKLGVGAPANAPSGARTDGVYDQLAHHVARGTPSTTAILNAHARDVGNVMGALHVPLPDPNNINNQVAHERAHPGGLAATMEGREQALGINAYADPDIGDMYGSMSLGALRDLGGLGVRQFDEATNQYMRASQESWGTHFGGVVMKSGGDHVTLENYNRKVEDAGVVGAAGDAAPRDRWYFQMYGSKRAAAMAVDPALVPHMRAGDAGAGVDQSWHHAWSSAPRPVINAVTAVIGKLEHPLNAAVTAALAHSGVAGHNEITRAHEVDIRINCTPDRQNQLTAHFKSANRRRLDAIGDLSGLRSTQAAAARELAGHAAILRVFATTNGDADAKFLAATAARNQLANNGAGSANNHTPANLVAALAGYGINALPAGV</sequence>
<dbReference type="AlphaFoldDB" id="A0A368XQ79"/>
<evidence type="ECO:0000313" key="3">
    <source>
        <dbReference type="Proteomes" id="UP000252884"/>
    </source>
</evidence>
<gene>
    <name evidence="2" type="ORF">DES41_106187</name>
</gene>
<feature type="compositionally biased region" description="Low complexity" evidence="1">
    <location>
        <begin position="24"/>
        <end position="33"/>
    </location>
</feature>
<evidence type="ECO:0000313" key="2">
    <source>
        <dbReference type="EMBL" id="RCW69316.1"/>
    </source>
</evidence>
<feature type="compositionally biased region" description="Basic and acidic residues" evidence="1">
    <location>
        <begin position="1"/>
        <end position="20"/>
    </location>
</feature>
<dbReference type="Proteomes" id="UP000252884">
    <property type="component" value="Unassembled WGS sequence"/>
</dbReference>
<organism evidence="2 3">
    <name type="scientific">Pseudorhodoferax soli</name>
    <dbReference type="NCBI Taxonomy" id="545864"/>
    <lineage>
        <taxon>Bacteria</taxon>
        <taxon>Pseudomonadati</taxon>
        <taxon>Pseudomonadota</taxon>
        <taxon>Betaproteobacteria</taxon>
        <taxon>Burkholderiales</taxon>
        <taxon>Comamonadaceae</taxon>
    </lineage>
</organism>
<dbReference type="OrthoDB" id="292792at2"/>
<protein>
    <submittedName>
        <fullName evidence="2">Uncharacterized protein</fullName>
    </submittedName>
</protein>
<reference evidence="2 3" key="1">
    <citation type="submission" date="2018-07" db="EMBL/GenBank/DDBJ databases">
        <title>Genomic Encyclopedia of Type Strains, Phase IV (KMG-IV): sequencing the most valuable type-strain genomes for metagenomic binning, comparative biology and taxonomic classification.</title>
        <authorList>
            <person name="Goeker M."/>
        </authorList>
    </citation>
    <scope>NUCLEOTIDE SEQUENCE [LARGE SCALE GENOMIC DNA]</scope>
    <source>
        <strain evidence="2 3">DSM 21634</strain>
    </source>
</reference>
<dbReference type="EMBL" id="QPJK01000006">
    <property type="protein sequence ID" value="RCW69316.1"/>
    <property type="molecule type" value="Genomic_DNA"/>
</dbReference>
<evidence type="ECO:0000256" key="1">
    <source>
        <dbReference type="SAM" id="MobiDB-lite"/>
    </source>
</evidence>
<comment type="caution">
    <text evidence="2">The sequence shown here is derived from an EMBL/GenBank/DDBJ whole genome shotgun (WGS) entry which is preliminary data.</text>
</comment>
<accession>A0A368XQ79</accession>
<dbReference type="RefSeq" id="WP_114469731.1">
    <property type="nucleotide sequence ID" value="NZ_QPJK01000006.1"/>
</dbReference>
<feature type="region of interest" description="Disordered" evidence="1">
    <location>
        <begin position="1"/>
        <end position="33"/>
    </location>
</feature>
<name>A0A368XQ79_9BURK</name>
<proteinExistence type="predicted"/>
<keyword evidence="3" id="KW-1185">Reference proteome</keyword>